<dbReference type="Pfam" id="PF00015">
    <property type="entry name" value="MCPsignal"/>
    <property type="match status" value="1"/>
</dbReference>
<dbReference type="GO" id="GO:0007165">
    <property type="term" value="P:signal transduction"/>
    <property type="evidence" value="ECO:0007669"/>
    <property type="project" value="UniProtKB-KW"/>
</dbReference>
<feature type="domain" description="HAMP" evidence="14">
    <location>
        <begin position="214"/>
        <end position="266"/>
    </location>
</feature>
<dbReference type="FunFam" id="1.10.287.950:FF:000001">
    <property type="entry name" value="Methyl-accepting chemotaxis sensory transducer"/>
    <property type="match status" value="1"/>
</dbReference>
<dbReference type="CDD" id="cd00130">
    <property type="entry name" value="PAS"/>
    <property type="match status" value="1"/>
</dbReference>
<dbReference type="Proteomes" id="UP001242288">
    <property type="component" value="Unassembled WGS sequence"/>
</dbReference>
<protein>
    <submittedName>
        <fullName evidence="16">Methyl-accepting chemotaxis protein</fullName>
    </submittedName>
</protein>
<dbReference type="PANTHER" id="PTHR43531:SF7">
    <property type="entry name" value="AEROTAXIS RECEPTOR"/>
    <property type="match status" value="1"/>
</dbReference>
<dbReference type="Pfam" id="PF00672">
    <property type="entry name" value="HAMP"/>
    <property type="match status" value="1"/>
</dbReference>
<comment type="subcellular location">
    <subcellularLocation>
        <location evidence="1">Cell inner membrane</location>
        <topology evidence="1">Multi-pass membrane protein</topology>
    </subcellularLocation>
</comment>
<gene>
    <name evidence="16" type="ORF">NIE36_07610</name>
    <name evidence="15" type="ORF">OSB80_07625</name>
</gene>
<dbReference type="InterPro" id="IPR004090">
    <property type="entry name" value="Chemotax_Me-accpt_rcpt"/>
</dbReference>
<dbReference type="SMART" id="SM00283">
    <property type="entry name" value="MA"/>
    <property type="match status" value="1"/>
</dbReference>
<dbReference type="Gene3D" id="3.30.450.20">
    <property type="entry name" value="PAS domain"/>
    <property type="match status" value="1"/>
</dbReference>
<dbReference type="PROSITE" id="PS50111">
    <property type="entry name" value="CHEMOTAXIS_TRANSDUC_2"/>
    <property type="match status" value="1"/>
</dbReference>
<dbReference type="Proteomes" id="UP001209412">
    <property type="component" value="Unassembled WGS sequence"/>
</dbReference>
<dbReference type="PRINTS" id="PR00260">
    <property type="entry name" value="CHEMTRNSDUCR"/>
</dbReference>
<evidence type="ECO:0000313" key="18">
    <source>
        <dbReference type="Proteomes" id="UP001242288"/>
    </source>
</evidence>
<evidence type="ECO:0000313" key="16">
    <source>
        <dbReference type="EMBL" id="MDQ6407071.1"/>
    </source>
</evidence>
<reference evidence="16" key="1">
    <citation type="submission" date="2022-06" db="EMBL/GenBank/DDBJ databases">
        <title>PHB producers.</title>
        <authorList>
            <person name="Besaury L."/>
        </authorList>
    </citation>
    <scope>NUCLEOTIDE SEQUENCE</scope>
    <source>
        <strain evidence="16 17">SEWS6</strain>
    </source>
</reference>
<evidence type="ECO:0000256" key="8">
    <source>
        <dbReference type="ARBA" id="ARBA00023136"/>
    </source>
</evidence>
<evidence type="ECO:0000256" key="6">
    <source>
        <dbReference type="ARBA" id="ARBA00022692"/>
    </source>
</evidence>
<dbReference type="RefSeq" id="WP_266257201.1">
    <property type="nucleotide sequence ID" value="NZ_JAMXWF010000004.1"/>
</dbReference>
<dbReference type="InterPro" id="IPR035965">
    <property type="entry name" value="PAS-like_dom_sf"/>
</dbReference>
<organism evidence="16 18">
    <name type="scientific">Paraburkholderia madseniana</name>
    <dbReference type="NCBI Taxonomy" id="2599607"/>
    <lineage>
        <taxon>Bacteria</taxon>
        <taxon>Pseudomonadati</taxon>
        <taxon>Pseudomonadota</taxon>
        <taxon>Betaproteobacteria</taxon>
        <taxon>Burkholderiales</taxon>
        <taxon>Burkholderiaceae</taxon>
        <taxon>Paraburkholderia</taxon>
    </lineage>
</organism>
<dbReference type="Pfam" id="PF08447">
    <property type="entry name" value="PAS_3"/>
    <property type="match status" value="1"/>
</dbReference>
<dbReference type="InterPro" id="IPR004089">
    <property type="entry name" value="MCPsignal_dom"/>
</dbReference>
<dbReference type="CDD" id="cd06225">
    <property type="entry name" value="HAMP"/>
    <property type="match status" value="1"/>
</dbReference>
<dbReference type="FunFam" id="3.30.450.20:FF:000046">
    <property type="entry name" value="Aerotaxis sensor receptor"/>
    <property type="match status" value="1"/>
</dbReference>
<evidence type="ECO:0000259" key="12">
    <source>
        <dbReference type="PROSITE" id="PS50111"/>
    </source>
</evidence>
<accession>A0AAP5B8U0</accession>
<evidence type="ECO:0000256" key="1">
    <source>
        <dbReference type="ARBA" id="ARBA00004429"/>
    </source>
</evidence>
<evidence type="ECO:0000259" key="14">
    <source>
        <dbReference type="PROSITE" id="PS50885"/>
    </source>
</evidence>
<dbReference type="PANTHER" id="PTHR43531">
    <property type="entry name" value="PROTEIN ICFG"/>
    <property type="match status" value="1"/>
</dbReference>
<dbReference type="PROSITE" id="PS50112">
    <property type="entry name" value="PAS"/>
    <property type="match status" value="1"/>
</dbReference>
<evidence type="ECO:0000313" key="17">
    <source>
        <dbReference type="Proteomes" id="UP001209412"/>
    </source>
</evidence>
<feature type="transmembrane region" description="Helical" evidence="11">
    <location>
        <begin position="167"/>
        <end position="187"/>
    </location>
</feature>
<dbReference type="NCBIfam" id="TIGR00229">
    <property type="entry name" value="sensory_box"/>
    <property type="match status" value="1"/>
</dbReference>
<keyword evidence="7 11" id="KW-1133">Transmembrane helix</keyword>
<keyword evidence="2" id="KW-1003">Cell membrane</keyword>
<dbReference type="CDD" id="cd11386">
    <property type="entry name" value="MCP_signal"/>
    <property type="match status" value="1"/>
</dbReference>
<dbReference type="GO" id="GO:0005886">
    <property type="term" value="C:plasma membrane"/>
    <property type="evidence" value="ECO:0007669"/>
    <property type="project" value="UniProtKB-SubCell"/>
</dbReference>
<evidence type="ECO:0000313" key="15">
    <source>
        <dbReference type="EMBL" id="MCX4145241.1"/>
    </source>
</evidence>
<dbReference type="EMBL" id="JAPKHW010000004">
    <property type="protein sequence ID" value="MCX4145241.1"/>
    <property type="molecule type" value="Genomic_DNA"/>
</dbReference>
<evidence type="ECO:0000256" key="5">
    <source>
        <dbReference type="ARBA" id="ARBA00022519"/>
    </source>
</evidence>
<evidence type="ECO:0000256" key="10">
    <source>
        <dbReference type="PROSITE-ProRule" id="PRU00284"/>
    </source>
</evidence>
<dbReference type="GO" id="GO:0004888">
    <property type="term" value="F:transmembrane signaling receptor activity"/>
    <property type="evidence" value="ECO:0007669"/>
    <property type="project" value="InterPro"/>
</dbReference>
<evidence type="ECO:0000256" key="2">
    <source>
        <dbReference type="ARBA" id="ARBA00022475"/>
    </source>
</evidence>
<comment type="caution">
    <text evidence="16">The sequence shown here is derived from an EMBL/GenBank/DDBJ whole genome shotgun (WGS) entry which is preliminary data.</text>
</comment>
<dbReference type="InterPro" id="IPR003660">
    <property type="entry name" value="HAMP_dom"/>
</dbReference>
<evidence type="ECO:0000256" key="4">
    <source>
        <dbReference type="ARBA" id="ARBA00022500"/>
    </source>
</evidence>
<sequence length="523" mass="55570">MRTNLPVTQHEYEFPQDATLMSTTDTQSNVTYANAAFVQVSGFDSDEILGQAHNLVRHPDMPAQAFADMWATLKAGLSWTALVKNRRKNGDHYWVRANATPVIRNGQLAGYLSVRTKPSRDEVAATEKIYREFRENKAGGRKFHQGLIVRTGLFAWLSLLQTMSVRWRIRAGLMSLLALVAACAFSFGLHGAMLGGFVGSAAVISLLPTFWLEAQVSNPLRRVLKQALAVAAGQPGENVHLNRVDEIGMILRAVNQSGLNLRSLVDDVSEQLSGLQTASGEIVAGNNDLSVRSEQAAASLEETAASMEQMTATVKNNADTAAQASLLAGLTSEAAATGGVVVGEVVDTMVAIAIASKKISEIIGVIDGIAFQTNILALNAAVEAARAGEQGRGFAVVAGEVRTLAQRSASAAKEIAGLINDSVQKTEAGRELVNKAGAAMTDIMTQVARVTDLISEISSATKEQSDGIGQVNVAVTQLDEMTQQNAGLVQESAAVADSLEVRTQQLVQAVAVFKGAETISRER</sequence>
<keyword evidence="6 11" id="KW-0812">Transmembrane</keyword>
<keyword evidence="8 11" id="KW-0472">Membrane</keyword>
<evidence type="ECO:0000256" key="3">
    <source>
        <dbReference type="ARBA" id="ARBA00022481"/>
    </source>
</evidence>
<keyword evidence="5" id="KW-0997">Cell inner membrane</keyword>
<dbReference type="InterPro" id="IPR051310">
    <property type="entry name" value="MCP_chemotaxis"/>
</dbReference>
<dbReference type="EMBL" id="JAMXWF010000004">
    <property type="protein sequence ID" value="MDQ6407071.1"/>
    <property type="molecule type" value="Genomic_DNA"/>
</dbReference>
<keyword evidence="17" id="KW-1185">Reference proteome</keyword>
<evidence type="ECO:0000256" key="7">
    <source>
        <dbReference type="ARBA" id="ARBA00022989"/>
    </source>
</evidence>
<dbReference type="InterPro" id="IPR013655">
    <property type="entry name" value="PAS_fold_3"/>
</dbReference>
<evidence type="ECO:0000259" key="13">
    <source>
        <dbReference type="PROSITE" id="PS50112"/>
    </source>
</evidence>
<dbReference type="SUPFAM" id="SSF58104">
    <property type="entry name" value="Methyl-accepting chemotaxis protein (MCP) signaling domain"/>
    <property type="match status" value="1"/>
</dbReference>
<comment type="similarity">
    <text evidence="9">Belongs to the methyl-accepting chemotaxis (MCP) protein family.</text>
</comment>
<keyword evidence="3" id="KW-0488">Methylation</keyword>
<feature type="domain" description="Methyl-accepting transducer" evidence="12">
    <location>
        <begin position="271"/>
        <end position="500"/>
    </location>
</feature>
<keyword evidence="10" id="KW-0807">Transducer</keyword>
<proteinExistence type="inferred from homology"/>
<name>A0AAP5B8U0_9BURK</name>
<dbReference type="PROSITE" id="PS50885">
    <property type="entry name" value="HAMP"/>
    <property type="match status" value="1"/>
</dbReference>
<dbReference type="AlphaFoldDB" id="A0AAP5B8U0"/>
<evidence type="ECO:0000256" key="9">
    <source>
        <dbReference type="ARBA" id="ARBA00029447"/>
    </source>
</evidence>
<evidence type="ECO:0000256" key="11">
    <source>
        <dbReference type="SAM" id="Phobius"/>
    </source>
</evidence>
<dbReference type="GO" id="GO:0052131">
    <property type="term" value="P:positive aerotaxis"/>
    <property type="evidence" value="ECO:0007669"/>
    <property type="project" value="UniProtKB-ARBA"/>
</dbReference>
<feature type="domain" description="PAS" evidence="13">
    <location>
        <begin position="25"/>
        <end position="60"/>
    </location>
</feature>
<dbReference type="Gene3D" id="1.10.287.950">
    <property type="entry name" value="Methyl-accepting chemotaxis protein"/>
    <property type="match status" value="1"/>
</dbReference>
<keyword evidence="4" id="KW-0145">Chemotaxis</keyword>
<dbReference type="SUPFAM" id="SSF55785">
    <property type="entry name" value="PYP-like sensor domain (PAS domain)"/>
    <property type="match status" value="1"/>
</dbReference>
<dbReference type="InterPro" id="IPR000014">
    <property type="entry name" value="PAS"/>
</dbReference>